<dbReference type="RefSeq" id="WP_324669428.1">
    <property type="nucleotide sequence ID" value="NZ_CP141614.1"/>
</dbReference>
<accession>A0ABZ1BQF5</accession>
<dbReference type="Pfam" id="PF02615">
    <property type="entry name" value="Ldh_2"/>
    <property type="match status" value="1"/>
</dbReference>
<keyword evidence="5" id="KW-1185">Reference proteome</keyword>
<dbReference type="InterPro" id="IPR003767">
    <property type="entry name" value="Malate/L-lactate_DH-like"/>
</dbReference>
<feature type="chain" id="PRO_5047117321" evidence="3">
    <location>
        <begin position="19"/>
        <end position="357"/>
    </location>
</feature>
<dbReference type="SUPFAM" id="SSF89733">
    <property type="entry name" value="L-sulfolactate dehydrogenase-like"/>
    <property type="match status" value="1"/>
</dbReference>
<protein>
    <submittedName>
        <fullName evidence="4">Ldh family oxidoreductase</fullName>
    </submittedName>
</protein>
<evidence type="ECO:0000256" key="2">
    <source>
        <dbReference type="ARBA" id="ARBA00023002"/>
    </source>
</evidence>
<evidence type="ECO:0000256" key="3">
    <source>
        <dbReference type="SAM" id="SignalP"/>
    </source>
</evidence>
<dbReference type="Gene3D" id="3.30.1370.60">
    <property type="entry name" value="Hypothetical oxidoreductase yiak, domain 2"/>
    <property type="match status" value="1"/>
</dbReference>
<sequence>MIRSASWLRSAIRATAMAAGVGPGAAEAMADVMTEAHLRGVETHGIRRLGPYVRRVRAGGVDPGARPRVEAHGPLLLVDGCNGVGHLVGTVTADAVAAAAARHGVAVAWARNSNHFGFAGYYATRIASRGHVALVSSNGQVCVAPPGSGMPVLSNDPLAIAAPMGGDGFFELDMALSETSRARVVEAARRGEPIPPGWAVDRGGRPTRDPSKALAGALAPFGGPKGFALLLSVEMLTGVLGGGRYADQVVSKESSPDQGEGCVHLMLAIDVARVMPLEHFQERLQDMIRRFREVPTAGGAPARYPGQRRWELRRRRLAEGVPLDPGEVRELEDLARALGADLPPLDGAGPESQPSTT</sequence>
<evidence type="ECO:0000313" key="4">
    <source>
        <dbReference type="EMBL" id="WRP15039.1"/>
    </source>
</evidence>
<dbReference type="Gene3D" id="1.10.1530.10">
    <property type="match status" value="1"/>
</dbReference>
<reference evidence="5" key="1">
    <citation type="submission" date="2023-12" db="EMBL/GenBank/DDBJ databases">
        <title>Novel isolates from deep terrestrial aquifers shed light on the physiology and ecology of the class Limnochordia.</title>
        <authorList>
            <person name="Karnachuk O.V."/>
            <person name="Lukina A.P."/>
            <person name="Avakyan M.R."/>
            <person name="Kadnikov V."/>
            <person name="Begmatov S."/>
            <person name="Beletsky A.V."/>
            <person name="Mardanov A.V."/>
            <person name="Ravin N.V."/>
        </authorList>
    </citation>
    <scope>NUCLEOTIDE SEQUENCE [LARGE SCALE GENOMIC DNA]</scope>
    <source>
        <strain evidence="5">LN</strain>
    </source>
</reference>
<name>A0ABZ1BQF5_9FIRM</name>
<comment type="similarity">
    <text evidence="1">Belongs to the LDH2/MDH2 oxidoreductase family.</text>
</comment>
<proteinExistence type="inferred from homology"/>
<keyword evidence="2" id="KW-0560">Oxidoreductase</keyword>
<gene>
    <name evidence="4" type="ORF">VLY81_02360</name>
</gene>
<dbReference type="InterPro" id="IPR043143">
    <property type="entry name" value="Mal/L-sulf/L-lact_DH-like_NADP"/>
</dbReference>
<dbReference type="InterPro" id="IPR036111">
    <property type="entry name" value="Mal/L-sulfo/L-lacto_DH-like_sf"/>
</dbReference>
<organism evidence="4 5">
    <name type="scientific">Geochorda subterranea</name>
    <dbReference type="NCBI Taxonomy" id="3109564"/>
    <lineage>
        <taxon>Bacteria</taxon>
        <taxon>Bacillati</taxon>
        <taxon>Bacillota</taxon>
        <taxon>Limnochordia</taxon>
        <taxon>Limnochordales</taxon>
        <taxon>Geochordaceae</taxon>
        <taxon>Geochorda</taxon>
    </lineage>
</organism>
<dbReference type="EMBL" id="CP141614">
    <property type="protein sequence ID" value="WRP15039.1"/>
    <property type="molecule type" value="Genomic_DNA"/>
</dbReference>
<dbReference type="Proteomes" id="UP001333102">
    <property type="component" value="Chromosome"/>
</dbReference>
<dbReference type="InterPro" id="IPR043144">
    <property type="entry name" value="Mal/L-sulf/L-lact_DH-like_ah"/>
</dbReference>
<dbReference type="PANTHER" id="PTHR11091:SF0">
    <property type="entry name" value="MALATE DEHYDROGENASE"/>
    <property type="match status" value="1"/>
</dbReference>
<feature type="signal peptide" evidence="3">
    <location>
        <begin position="1"/>
        <end position="18"/>
    </location>
</feature>
<evidence type="ECO:0000313" key="5">
    <source>
        <dbReference type="Proteomes" id="UP001333102"/>
    </source>
</evidence>
<keyword evidence="3" id="KW-0732">Signal</keyword>
<evidence type="ECO:0000256" key="1">
    <source>
        <dbReference type="ARBA" id="ARBA00006056"/>
    </source>
</evidence>
<dbReference type="PANTHER" id="PTHR11091">
    <property type="entry name" value="OXIDOREDUCTASE-RELATED"/>
    <property type="match status" value="1"/>
</dbReference>